<dbReference type="EMBL" id="JARBHB010000004">
    <property type="protein sequence ID" value="KAJ8886327.1"/>
    <property type="molecule type" value="Genomic_DNA"/>
</dbReference>
<reference evidence="1 2" key="1">
    <citation type="submission" date="2023-02" db="EMBL/GenBank/DDBJ databases">
        <title>LHISI_Scaffold_Assembly.</title>
        <authorList>
            <person name="Stuart O.P."/>
            <person name="Cleave R."/>
            <person name="Magrath M.J.L."/>
            <person name="Mikheyev A.S."/>
        </authorList>
    </citation>
    <scope>NUCLEOTIDE SEQUENCE [LARGE SCALE GENOMIC DNA]</scope>
    <source>
        <strain evidence="1">Daus_M_001</strain>
        <tissue evidence="1">Leg muscle</tissue>
    </source>
</reference>
<evidence type="ECO:0000313" key="1">
    <source>
        <dbReference type="EMBL" id="KAJ8886327.1"/>
    </source>
</evidence>
<dbReference type="Proteomes" id="UP001159363">
    <property type="component" value="Chromosome X"/>
</dbReference>
<evidence type="ECO:0000313" key="2">
    <source>
        <dbReference type="Proteomes" id="UP001159363"/>
    </source>
</evidence>
<name>A0ABQ9HQ28_9NEOP</name>
<comment type="caution">
    <text evidence="1">The sequence shown here is derived from an EMBL/GenBank/DDBJ whole genome shotgun (WGS) entry which is preliminary data.</text>
</comment>
<gene>
    <name evidence="1" type="ORF">PR048_012538</name>
</gene>
<keyword evidence="2" id="KW-1185">Reference proteome</keyword>
<protein>
    <submittedName>
        <fullName evidence="1">Uncharacterized protein</fullName>
    </submittedName>
</protein>
<proteinExistence type="predicted"/>
<organism evidence="1 2">
    <name type="scientific">Dryococelus australis</name>
    <dbReference type="NCBI Taxonomy" id="614101"/>
    <lineage>
        <taxon>Eukaryota</taxon>
        <taxon>Metazoa</taxon>
        <taxon>Ecdysozoa</taxon>
        <taxon>Arthropoda</taxon>
        <taxon>Hexapoda</taxon>
        <taxon>Insecta</taxon>
        <taxon>Pterygota</taxon>
        <taxon>Neoptera</taxon>
        <taxon>Polyneoptera</taxon>
        <taxon>Phasmatodea</taxon>
        <taxon>Verophasmatodea</taxon>
        <taxon>Anareolatae</taxon>
        <taxon>Phasmatidae</taxon>
        <taxon>Eurycanthinae</taxon>
        <taxon>Dryococelus</taxon>
    </lineage>
</organism>
<accession>A0ABQ9HQ28</accession>
<sequence>MMRVPGSPLARPCSRPRFRKPPARRLPLSVAERGIIKRELFRCVGLRQEYVGDVAANVDRAQAVSATCAWVEKIFLLVYTLKELRCKYTQHCTRNSRHHKYTHKNCLDDSSEIPLTCNAHAPSRFDCHPCSCTGRLTTSTAIPTAVSSDRVLKLPAEGARNPGSSVMAPTPYSLSCADIRISTSRVKVGVTDRVATPSPSFKISLGPPLDCPQSPLLDRWAALSRRVKFSSTESPRFPTHTTVHHGGPEPGLVSKLTFVPLANYNMTVDRRHRGVTSCVTVTDVPVLNGGTATAHRLLVRSKLCVKYSVLSGATKGSTAVVTRRGIQRKTLWISKWCVSTHAAKLICCSRGCPVVVLPCTIRSRWNRDKVNAQPMRVNRSESGAASECKDSVKGDPLENPLTCAIIRHDS</sequence>